<organism evidence="2 3">
    <name type="scientific">Aspergillus taichungensis</name>
    <dbReference type="NCBI Taxonomy" id="482145"/>
    <lineage>
        <taxon>Eukaryota</taxon>
        <taxon>Fungi</taxon>
        <taxon>Dikarya</taxon>
        <taxon>Ascomycota</taxon>
        <taxon>Pezizomycotina</taxon>
        <taxon>Eurotiomycetes</taxon>
        <taxon>Eurotiomycetidae</taxon>
        <taxon>Eurotiales</taxon>
        <taxon>Aspergillaceae</taxon>
        <taxon>Aspergillus</taxon>
        <taxon>Aspergillus subgen. Circumdati</taxon>
    </lineage>
</organism>
<keyword evidence="1" id="KW-0812">Transmembrane</keyword>
<keyword evidence="1" id="KW-1133">Transmembrane helix</keyword>
<dbReference type="EMBL" id="KZ559614">
    <property type="protein sequence ID" value="PLN76615.1"/>
    <property type="molecule type" value="Genomic_DNA"/>
</dbReference>
<protein>
    <submittedName>
        <fullName evidence="2">Uncharacterized protein</fullName>
    </submittedName>
</protein>
<name>A0A2J5HHY0_9EURO</name>
<reference evidence="3" key="1">
    <citation type="submission" date="2017-12" db="EMBL/GenBank/DDBJ databases">
        <authorList>
            <consortium name="DOE Joint Genome Institute"/>
            <person name="Mondo S.J."/>
            <person name="Kjaerbolling I."/>
            <person name="Vesth T.C."/>
            <person name="Frisvad J.C."/>
            <person name="Nybo J.L."/>
            <person name="Theobald S."/>
            <person name="Kuo A."/>
            <person name="Bowyer P."/>
            <person name="Matsuda Y."/>
            <person name="Lyhne E.K."/>
            <person name="Kogle M.E."/>
            <person name="Clum A."/>
            <person name="Lipzen A."/>
            <person name="Salamov A."/>
            <person name="Ngan C.Y."/>
            <person name="Daum C."/>
            <person name="Chiniquy J."/>
            <person name="Barry K."/>
            <person name="LaButti K."/>
            <person name="Haridas S."/>
            <person name="Simmons B.A."/>
            <person name="Magnuson J.K."/>
            <person name="Mortensen U.H."/>
            <person name="Larsen T.O."/>
            <person name="Grigoriev I.V."/>
            <person name="Baker S.E."/>
            <person name="Andersen M.R."/>
            <person name="Nordberg H.P."/>
            <person name="Cantor M.N."/>
            <person name="Hua S.X."/>
        </authorList>
    </citation>
    <scope>NUCLEOTIDE SEQUENCE [LARGE SCALE GENOMIC DNA]</scope>
    <source>
        <strain evidence="3">IBT 19404</strain>
    </source>
</reference>
<dbReference type="Proteomes" id="UP000235023">
    <property type="component" value="Unassembled WGS sequence"/>
</dbReference>
<sequence>MHDFKTFLSFFSFSLSHPDSPYACLHFCALLPCVFCLHIKHSSCASVSLICVFVFRSAFSRIQRIHMYIHLPFEVLAPVFLVLSLGALSNEK</sequence>
<keyword evidence="1" id="KW-0472">Membrane</keyword>
<keyword evidence="3" id="KW-1185">Reference proteome</keyword>
<evidence type="ECO:0000313" key="3">
    <source>
        <dbReference type="Proteomes" id="UP000235023"/>
    </source>
</evidence>
<evidence type="ECO:0000313" key="2">
    <source>
        <dbReference type="EMBL" id="PLN76615.1"/>
    </source>
</evidence>
<accession>A0A2J5HHY0</accession>
<proteinExistence type="predicted"/>
<dbReference type="AlphaFoldDB" id="A0A2J5HHY0"/>
<gene>
    <name evidence="2" type="ORF">BDW42DRAFT_178418</name>
</gene>
<evidence type="ECO:0000256" key="1">
    <source>
        <dbReference type="SAM" id="Phobius"/>
    </source>
</evidence>
<feature type="transmembrane region" description="Helical" evidence="1">
    <location>
        <begin position="68"/>
        <end position="88"/>
    </location>
</feature>